<dbReference type="Proteomes" id="UP001152320">
    <property type="component" value="Chromosome 5"/>
</dbReference>
<comment type="caution">
    <text evidence="1">The sequence shown here is derived from an EMBL/GenBank/DDBJ whole genome shotgun (WGS) entry which is preliminary data.</text>
</comment>
<evidence type="ECO:0000313" key="1">
    <source>
        <dbReference type="EMBL" id="KAJ8041823.1"/>
    </source>
</evidence>
<dbReference type="AlphaFoldDB" id="A0A9Q1C9S0"/>
<protein>
    <submittedName>
        <fullName evidence="1">Uncharacterized protein</fullName>
    </submittedName>
</protein>
<name>A0A9Q1C9S0_HOLLE</name>
<dbReference type="EMBL" id="JAIZAY010000005">
    <property type="protein sequence ID" value="KAJ8041823.1"/>
    <property type="molecule type" value="Genomic_DNA"/>
</dbReference>
<sequence length="65" mass="7956">MDQDNPMPKSDESTRSKKELIFESINPRIHHYRRCQRVRNVFLPTLVHWTNRKKEKCFPLMETNK</sequence>
<evidence type="ECO:0000313" key="2">
    <source>
        <dbReference type="Proteomes" id="UP001152320"/>
    </source>
</evidence>
<accession>A0A9Q1C9S0</accession>
<organism evidence="1 2">
    <name type="scientific">Holothuria leucospilota</name>
    <name type="common">Black long sea cucumber</name>
    <name type="synonym">Mertensiothuria leucospilota</name>
    <dbReference type="NCBI Taxonomy" id="206669"/>
    <lineage>
        <taxon>Eukaryota</taxon>
        <taxon>Metazoa</taxon>
        <taxon>Echinodermata</taxon>
        <taxon>Eleutherozoa</taxon>
        <taxon>Echinozoa</taxon>
        <taxon>Holothuroidea</taxon>
        <taxon>Aspidochirotacea</taxon>
        <taxon>Aspidochirotida</taxon>
        <taxon>Holothuriidae</taxon>
        <taxon>Holothuria</taxon>
    </lineage>
</organism>
<gene>
    <name evidence="1" type="ORF">HOLleu_12737</name>
</gene>
<reference evidence="1" key="1">
    <citation type="submission" date="2021-10" db="EMBL/GenBank/DDBJ databases">
        <title>Tropical sea cucumber genome reveals ecological adaptation and Cuvierian tubules defense mechanism.</title>
        <authorList>
            <person name="Chen T."/>
        </authorList>
    </citation>
    <scope>NUCLEOTIDE SEQUENCE</scope>
    <source>
        <strain evidence="1">Nanhai2018</strain>
        <tissue evidence="1">Muscle</tissue>
    </source>
</reference>
<proteinExistence type="predicted"/>
<keyword evidence="2" id="KW-1185">Reference proteome</keyword>